<keyword evidence="6 12" id="KW-0479">Metal-binding</keyword>
<dbReference type="EC" id="1.1.1.85" evidence="12"/>
<comment type="catalytic activity">
    <reaction evidence="1 12">
        <text>(2R,3S)-3-isopropylmalate + NAD(+) = 4-methyl-2-oxopentanoate + CO2 + NADH</text>
        <dbReference type="Rhea" id="RHEA:32271"/>
        <dbReference type="ChEBI" id="CHEBI:16526"/>
        <dbReference type="ChEBI" id="CHEBI:17865"/>
        <dbReference type="ChEBI" id="CHEBI:35121"/>
        <dbReference type="ChEBI" id="CHEBI:57540"/>
        <dbReference type="ChEBI" id="CHEBI:57945"/>
        <dbReference type="EC" id="1.1.1.85"/>
    </reaction>
</comment>
<evidence type="ECO:0000256" key="3">
    <source>
        <dbReference type="ARBA" id="ARBA00022430"/>
    </source>
</evidence>
<comment type="pathway">
    <text evidence="12">Amino-acid biosynthesis; L-leucine biosynthesis; L-leucine from 3-methyl-2-oxobutanoate: step 3/4.</text>
</comment>
<feature type="binding site" evidence="12">
    <location>
        <position position="245"/>
    </location>
    <ligand>
        <name>Mg(2+)</name>
        <dbReference type="ChEBI" id="CHEBI:18420"/>
    </ligand>
</feature>
<comment type="subunit">
    <text evidence="12">Homodimer.</text>
</comment>
<dbReference type="SUPFAM" id="SSF53659">
    <property type="entry name" value="Isocitrate/Isopropylmalate dehydrogenase-like"/>
    <property type="match status" value="1"/>
</dbReference>
<keyword evidence="3 12" id="KW-0432">Leucine biosynthesis</keyword>
<evidence type="ECO:0000256" key="1">
    <source>
        <dbReference type="ARBA" id="ARBA00000624"/>
    </source>
</evidence>
<dbReference type="GO" id="GO:0046872">
    <property type="term" value="F:metal ion binding"/>
    <property type="evidence" value="ECO:0007669"/>
    <property type="project" value="UniProtKB-KW"/>
</dbReference>
<dbReference type="GO" id="GO:0003862">
    <property type="term" value="F:3-isopropylmalate dehydrogenase activity"/>
    <property type="evidence" value="ECO:0007669"/>
    <property type="project" value="UniProtKB-UniRule"/>
</dbReference>
<feature type="binding site" evidence="12">
    <location>
        <position position="249"/>
    </location>
    <ligand>
        <name>Mg(2+)</name>
        <dbReference type="ChEBI" id="CHEBI:18420"/>
    </ligand>
</feature>
<evidence type="ECO:0000313" key="14">
    <source>
        <dbReference type="EMBL" id="KFI73906.1"/>
    </source>
</evidence>
<evidence type="ECO:0000256" key="4">
    <source>
        <dbReference type="ARBA" id="ARBA00022490"/>
    </source>
</evidence>
<comment type="cofactor">
    <cofactor evidence="12">
        <name>Mg(2+)</name>
        <dbReference type="ChEBI" id="CHEBI:18420"/>
    </cofactor>
    <cofactor evidence="12">
        <name>Mn(2+)</name>
        <dbReference type="ChEBI" id="CHEBI:29035"/>
    </cofactor>
    <text evidence="12">Binds 1 Mg(2+) or Mn(2+) ion per subunit.</text>
</comment>
<evidence type="ECO:0000256" key="6">
    <source>
        <dbReference type="ARBA" id="ARBA00022723"/>
    </source>
</evidence>
<keyword evidence="5 12" id="KW-0028">Amino-acid biosynthesis</keyword>
<keyword evidence="9 12" id="KW-0520">NAD</keyword>
<evidence type="ECO:0000256" key="8">
    <source>
        <dbReference type="ARBA" id="ARBA00023002"/>
    </source>
</evidence>
<keyword evidence="8 12" id="KW-0560">Oxidoreductase</keyword>
<dbReference type="PANTHER" id="PTHR43275:SF1">
    <property type="entry name" value="D-MALATE DEHYDROGENASE [DECARBOXYLATING]"/>
    <property type="match status" value="1"/>
</dbReference>
<dbReference type="STRING" id="1693.BMIN_0900"/>
<dbReference type="Gene3D" id="3.40.718.10">
    <property type="entry name" value="Isopropylmalate Dehydrogenase"/>
    <property type="match status" value="1"/>
</dbReference>
<proteinExistence type="inferred from homology"/>
<keyword evidence="7 12" id="KW-0460">Magnesium</keyword>
<dbReference type="InterPro" id="IPR024084">
    <property type="entry name" value="IsoPropMal-DH-like_dom"/>
</dbReference>
<dbReference type="HAMAP" id="MF_01035">
    <property type="entry name" value="LeuB_type2"/>
    <property type="match status" value="1"/>
</dbReference>
<feature type="binding site" evidence="12">
    <location>
        <position position="221"/>
    </location>
    <ligand>
        <name>Mg(2+)</name>
        <dbReference type="ChEBI" id="CHEBI:18420"/>
    </ligand>
</feature>
<name>A0A087BSA6_9BIFI</name>
<dbReference type="UniPathway" id="UPA00048">
    <property type="reaction ID" value="UER00072"/>
</dbReference>
<sequence length="346" mass="37205">MGTDKKTLRIAVIPGDGIGKEVTPVAQAALDKATEGMVDLDYESFDLGAERYLRDGQILPDEDLERIKGKDAILLGAVGDPRIKAGILERGLLLKLRFALDQYVNLRPSKLYRGVTSPLSDPGDVDFVVVREGTEGLYCGAGGAIRRDTPAEVATEVSINTAYGVERVVRYAFQLAMRRRRHVTLVHKKNVLVNAGDMWQRIVDRVAKEFPEVDHDYLHIDAATIFLVSQPSRFDVILTDNLFGDILTDEAGAVVGGVGYSASGCINATNDYPSMFEPIHGSAPDIAGRGLANPTAAVLSAAMLLRHLGFDGPADAIDGAVEADIEESGSTSRSTDQVAADILARI</sequence>
<dbReference type="SMART" id="SM01329">
    <property type="entry name" value="Iso_dh"/>
    <property type="match status" value="1"/>
</dbReference>
<evidence type="ECO:0000256" key="12">
    <source>
        <dbReference type="HAMAP-Rule" id="MF_01035"/>
    </source>
</evidence>
<reference evidence="14 15" key="1">
    <citation type="submission" date="2014-03" db="EMBL/GenBank/DDBJ databases">
        <title>Genomics of Bifidobacteria.</title>
        <authorList>
            <person name="Ventura M."/>
            <person name="Milani C."/>
            <person name="Lugli G.A."/>
        </authorList>
    </citation>
    <scope>NUCLEOTIDE SEQUENCE [LARGE SCALE GENOMIC DNA]</scope>
    <source>
        <strain evidence="14 15">LMG 11592</strain>
    </source>
</reference>
<feature type="site" description="Important for catalysis" evidence="12">
    <location>
        <position position="188"/>
    </location>
</feature>
<keyword evidence="4 12" id="KW-0963">Cytoplasm</keyword>
<dbReference type="NCBIfam" id="NF002898">
    <property type="entry name" value="PRK03437.1"/>
    <property type="match status" value="1"/>
</dbReference>
<feature type="binding site" evidence="12">
    <location>
        <position position="107"/>
    </location>
    <ligand>
        <name>substrate</name>
    </ligand>
</feature>
<dbReference type="GO" id="GO:0005737">
    <property type="term" value="C:cytoplasm"/>
    <property type="evidence" value="ECO:0007669"/>
    <property type="project" value="UniProtKB-SubCell"/>
</dbReference>
<evidence type="ECO:0000256" key="11">
    <source>
        <dbReference type="ARBA" id="ARBA00023304"/>
    </source>
</evidence>
<evidence type="ECO:0000256" key="10">
    <source>
        <dbReference type="ARBA" id="ARBA00023211"/>
    </source>
</evidence>
<dbReference type="GO" id="GO:0009098">
    <property type="term" value="P:L-leucine biosynthetic process"/>
    <property type="evidence" value="ECO:0007669"/>
    <property type="project" value="UniProtKB-UniRule"/>
</dbReference>
<accession>A0A087BSA6</accession>
<feature type="binding site" evidence="12">
    <location>
        <position position="221"/>
    </location>
    <ligand>
        <name>substrate</name>
    </ligand>
</feature>
<comment type="subcellular location">
    <subcellularLocation>
        <location evidence="12">Cytoplasm</location>
    </subcellularLocation>
</comment>
<evidence type="ECO:0000313" key="15">
    <source>
        <dbReference type="Proteomes" id="UP000029014"/>
    </source>
</evidence>
<feature type="binding site" evidence="12">
    <location>
        <position position="97"/>
    </location>
    <ligand>
        <name>substrate</name>
    </ligand>
</feature>
<dbReference type="PANTHER" id="PTHR43275">
    <property type="entry name" value="D-MALATE DEHYDROGENASE [DECARBOXYLATING]"/>
    <property type="match status" value="1"/>
</dbReference>
<dbReference type="AlphaFoldDB" id="A0A087BSA6"/>
<protein>
    <recommendedName>
        <fullName evidence="12">3-isopropylmalate dehydrogenase</fullName>
        <ecNumber evidence="12">1.1.1.85</ecNumber>
    </recommendedName>
    <alternativeName>
        <fullName evidence="12">3-IPM-DH</fullName>
    </alternativeName>
    <alternativeName>
        <fullName evidence="12">Beta-IPM dehydrogenase</fullName>
        <shortName evidence="12">IMDH</shortName>
    </alternativeName>
</protein>
<dbReference type="InterPro" id="IPR050501">
    <property type="entry name" value="ICDH/IPMDH"/>
</dbReference>
<comment type="similarity">
    <text evidence="12">Belongs to the isocitrate and isopropylmalate dehydrogenases family. LeuB type 2 subfamily.</text>
</comment>
<keyword evidence="15" id="KW-1185">Reference proteome</keyword>
<comment type="function">
    <text evidence="12">Catalyzes the oxidation of 3-carboxy-2-hydroxy-4-methylpentanoate (3-isopropylmalate) to 3-carboxy-4-methyl-2-oxopentanoate. The product decarboxylates to 4-methyl-2 oxopentanoate.</text>
</comment>
<keyword evidence="10 12" id="KW-0464">Manganese</keyword>
<dbReference type="EMBL" id="JGZD01000005">
    <property type="protein sequence ID" value="KFI73906.1"/>
    <property type="molecule type" value="Genomic_DNA"/>
</dbReference>
<evidence type="ECO:0000256" key="5">
    <source>
        <dbReference type="ARBA" id="ARBA00022605"/>
    </source>
</evidence>
<feature type="binding site" evidence="12">
    <location>
        <begin position="281"/>
        <end position="293"/>
    </location>
    <ligand>
        <name>NAD(+)</name>
        <dbReference type="ChEBI" id="CHEBI:57540"/>
    </ligand>
</feature>
<comment type="caution">
    <text evidence="14">The sequence shown here is derived from an EMBL/GenBank/DDBJ whole genome shotgun (WGS) entry which is preliminary data.</text>
</comment>
<keyword evidence="11 12" id="KW-0100">Branched-chain amino acid biosynthesis</keyword>
<organism evidence="14 15">
    <name type="scientific">Bifidobacterium minimum</name>
    <dbReference type="NCBI Taxonomy" id="1693"/>
    <lineage>
        <taxon>Bacteria</taxon>
        <taxon>Bacillati</taxon>
        <taxon>Actinomycetota</taxon>
        <taxon>Actinomycetes</taxon>
        <taxon>Bifidobacteriales</taxon>
        <taxon>Bifidobacteriaceae</taxon>
        <taxon>Bifidobacterium</taxon>
    </lineage>
</organism>
<evidence type="ECO:0000259" key="13">
    <source>
        <dbReference type="SMART" id="SM01329"/>
    </source>
</evidence>
<dbReference type="Pfam" id="PF00180">
    <property type="entry name" value="Iso_dh"/>
    <property type="match status" value="1"/>
</dbReference>
<evidence type="ECO:0000256" key="2">
    <source>
        <dbReference type="ARBA" id="ARBA00001936"/>
    </source>
</evidence>
<feature type="domain" description="Isopropylmalate dehydrogenase-like" evidence="13">
    <location>
        <begin position="9"/>
        <end position="342"/>
    </location>
</feature>
<feature type="binding site" evidence="12">
    <location>
        <position position="131"/>
    </location>
    <ligand>
        <name>substrate</name>
    </ligand>
</feature>
<dbReference type="RefSeq" id="WP_022861835.1">
    <property type="nucleotide sequence ID" value="NZ_JGZD01000005.1"/>
</dbReference>
<dbReference type="InterPro" id="IPR023698">
    <property type="entry name" value="LeuB_actb"/>
</dbReference>
<evidence type="ECO:0000256" key="9">
    <source>
        <dbReference type="ARBA" id="ARBA00023027"/>
    </source>
</evidence>
<dbReference type="Proteomes" id="UP000029014">
    <property type="component" value="Unassembled WGS sequence"/>
</dbReference>
<feature type="site" description="Important for catalysis" evidence="12">
    <location>
        <position position="138"/>
    </location>
</feature>
<comment type="cofactor">
    <cofactor evidence="2">
        <name>Mn(2+)</name>
        <dbReference type="ChEBI" id="CHEBI:29035"/>
    </cofactor>
</comment>
<evidence type="ECO:0000256" key="7">
    <source>
        <dbReference type="ARBA" id="ARBA00022842"/>
    </source>
</evidence>
<gene>
    <name evidence="12" type="primary">leuB</name>
    <name evidence="14" type="ORF">BMIN_0900</name>
</gene>
<dbReference type="eggNOG" id="COG0473">
    <property type="taxonomic scope" value="Bacteria"/>
</dbReference>